<feature type="region of interest" description="Disordered" evidence="1">
    <location>
        <begin position="275"/>
        <end position="336"/>
    </location>
</feature>
<dbReference type="PANTHER" id="PTHR35099">
    <property type="entry name" value="OS02G0182700 PROTEIN"/>
    <property type="match status" value="1"/>
</dbReference>
<feature type="compositionally biased region" description="Low complexity" evidence="1">
    <location>
        <begin position="179"/>
        <end position="193"/>
    </location>
</feature>
<proteinExistence type="predicted"/>
<dbReference type="EMBL" id="GDJX01000418">
    <property type="protein sequence ID" value="JAT67518.1"/>
    <property type="molecule type" value="Transcribed_RNA"/>
</dbReference>
<dbReference type="AlphaFoldDB" id="A0A1D1ZKS8"/>
<feature type="compositionally biased region" description="Gly residues" evidence="1">
    <location>
        <begin position="138"/>
        <end position="156"/>
    </location>
</feature>
<reference evidence="3" key="1">
    <citation type="submission" date="2015-07" db="EMBL/GenBank/DDBJ databases">
        <title>Transcriptome Assembly of Anthurium amnicola.</title>
        <authorList>
            <person name="Suzuki J."/>
        </authorList>
    </citation>
    <scope>NUCLEOTIDE SEQUENCE</scope>
</reference>
<accession>A0A1D1ZKS8</accession>
<keyword evidence="2" id="KW-0732">Signal</keyword>
<sequence length="336" mass="36324">LFLFLLLLLSRQGQRQHRLLPLPRFSLSLSLLHPLCVLLSASNLLRVLWVSDMGSHAVSEELEEDERGFLAAAREEDALAAELLMRLARSEPPAAKEEPLKWATQRPRSRCITMAGVLSARMEDAAGRGSPTTPLSWSGGGGGGSGTSGSVCGDGGPSDSAPPPKRMKTETAYEDGEAEPAAAVGSSSGSSKALVMPEPPKRVEPLRLRWTGEGTASVVIRRPGKKKTLPELKALTESLLREQVELRKEVEKQKKILETLLEKNVKLRTLESSLPSRTIGEPGKLLHAQPCSGSKTANEQRTEQDQPGQLQCTRSSPSAPRRGLLLDLNCPPVEDL</sequence>
<name>A0A1D1ZKS8_9ARAE</name>
<evidence type="ECO:0000256" key="2">
    <source>
        <dbReference type="SAM" id="SignalP"/>
    </source>
</evidence>
<gene>
    <name evidence="3" type="primary">Pcnt_0</name>
    <name evidence="3" type="ORF">g.51479</name>
</gene>
<protein>
    <submittedName>
        <fullName evidence="3">Pericentrin</fullName>
    </submittedName>
</protein>
<feature type="signal peptide" evidence="2">
    <location>
        <begin position="1"/>
        <end position="15"/>
    </location>
</feature>
<evidence type="ECO:0000313" key="3">
    <source>
        <dbReference type="EMBL" id="JAT67518.1"/>
    </source>
</evidence>
<evidence type="ECO:0000256" key="1">
    <source>
        <dbReference type="SAM" id="MobiDB-lite"/>
    </source>
</evidence>
<feature type="region of interest" description="Disordered" evidence="1">
    <location>
        <begin position="122"/>
        <end position="197"/>
    </location>
</feature>
<feature type="non-terminal residue" evidence="3">
    <location>
        <position position="1"/>
    </location>
</feature>
<organism evidence="3">
    <name type="scientific">Anthurium amnicola</name>
    <dbReference type="NCBI Taxonomy" id="1678845"/>
    <lineage>
        <taxon>Eukaryota</taxon>
        <taxon>Viridiplantae</taxon>
        <taxon>Streptophyta</taxon>
        <taxon>Embryophyta</taxon>
        <taxon>Tracheophyta</taxon>
        <taxon>Spermatophyta</taxon>
        <taxon>Magnoliopsida</taxon>
        <taxon>Liliopsida</taxon>
        <taxon>Araceae</taxon>
        <taxon>Pothoideae</taxon>
        <taxon>Potheae</taxon>
        <taxon>Anthurium</taxon>
    </lineage>
</organism>
<dbReference type="PANTHER" id="PTHR35099:SF2">
    <property type="entry name" value="OS02G0182700 PROTEIN"/>
    <property type="match status" value="1"/>
</dbReference>
<feature type="compositionally biased region" description="Polar residues" evidence="1">
    <location>
        <begin position="305"/>
        <end position="318"/>
    </location>
</feature>
<feature type="chain" id="PRO_5011955445" evidence="2">
    <location>
        <begin position="16"/>
        <end position="336"/>
    </location>
</feature>